<keyword evidence="2" id="KW-0597">Phosphoprotein</keyword>
<evidence type="ECO:0000256" key="11">
    <source>
        <dbReference type="SAM" id="MobiDB-lite"/>
    </source>
</evidence>
<dbReference type="AlphaFoldDB" id="A0A7J8YWS0"/>
<dbReference type="Pfam" id="PF00560">
    <property type="entry name" value="LRR_1"/>
    <property type="match status" value="2"/>
</dbReference>
<keyword evidence="7" id="KW-1133">Transmembrane helix</keyword>
<sequence length="231" mass="26018">MANLESSIATIVLGYVYPDIYDINSNIVKYGGFFDDHLGEIPQEIASLQGLITLNLSRNTLSGCIIREIGRLKAMESLDLSTNNLSGEISKSMSDLSFLSVLDLPNNNLFRRIPLSTQLQSFDATSYSGNPRLCRTPLKKCPGDELPKSPKNSNIENRSESDKGLFEPVVFERWIFSIGEEVRRLDQIEFATQTLILKDKSAQCFPFDFERQKYTMLSIFLNMLVGVCLLI</sequence>
<name>A0A7J8YWS0_9ROSI</name>
<keyword evidence="13" id="KW-1185">Reference proteome</keyword>
<evidence type="ECO:0000256" key="9">
    <source>
        <dbReference type="ARBA" id="ARBA00023170"/>
    </source>
</evidence>
<keyword evidence="4" id="KW-0812">Transmembrane</keyword>
<evidence type="ECO:0000256" key="2">
    <source>
        <dbReference type="ARBA" id="ARBA00022553"/>
    </source>
</evidence>
<dbReference type="PANTHER" id="PTHR48063:SF101">
    <property type="entry name" value="LRR RECEPTOR-LIKE SERINE_THREONINE-PROTEIN KINASE FLS2"/>
    <property type="match status" value="1"/>
</dbReference>
<dbReference type="Gene3D" id="3.80.10.10">
    <property type="entry name" value="Ribonuclease Inhibitor"/>
    <property type="match status" value="1"/>
</dbReference>
<dbReference type="SUPFAM" id="SSF52058">
    <property type="entry name" value="L domain-like"/>
    <property type="match status" value="1"/>
</dbReference>
<comment type="caution">
    <text evidence="12">The sequence shown here is derived from an EMBL/GenBank/DDBJ whole genome shotgun (WGS) entry which is preliminary data.</text>
</comment>
<comment type="subcellular location">
    <subcellularLocation>
        <location evidence="1">Membrane</location>
        <topology evidence="1">Single-pass type I membrane protein</topology>
    </subcellularLocation>
</comment>
<evidence type="ECO:0000256" key="1">
    <source>
        <dbReference type="ARBA" id="ARBA00004479"/>
    </source>
</evidence>
<evidence type="ECO:0000256" key="10">
    <source>
        <dbReference type="ARBA" id="ARBA00023180"/>
    </source>
</evidence>
<dbReference type="FunFam" id="3.80.10.10:FF:000722">
    <property type="entry name" value="Leucine-rich repeat receptor-like protein kinase"/>
    <property type="match status" value="1"/>
</dbReference>
<evidence type="ECO:0000256" key="3">
    <source>
        <dbReference type="ARBA" id="ARBA00022614"/>
    </source>
</evidence>
<evidence type="ECO:0000256" key="8">
    <source>
        <dbReference type="ARBA" id="ARBA00023136"/>
    </source>
</evidence>
<feature type="region of interest" description="Disordered" evidence="11">
    <location>
        <begin position="140"/>
        <end position="160"/>
    </location>
</feature>
<protein>
    <submittedName>
        <fullName evidence="12">Uncharacterized protein</fullName>
    </submittedName>
</protein>
<keyword evidence="9" id="KW-0675">Receptor</keyword>
<organism evidence="12 13">
    <name type="scientific">Gossypium laxum</name>
    <dbReference type="NCBI Taxonomy" id="34288"/>
    <lineage>
        <taxon>Eukaryota</taxon>
        <taxon>Viridiplantae</taxon>
        <taxon>Streptophyta</taxon>
        <taxon>Embryophyta</taxon>
        <taxon>Tracheophyta</taxon>
        <taxon>Spermatophyta</taxon>
        <taxon>Magnoliopsida</taxon>
        <taxon>eudicotyledons</taxon>
        <taxon>Gunneridae</taxon>
        <taxon>Pentapetalae</taxon>
        <taxon>rosids</taxon>
        <taxon>malvids</taxon>
        <taxon>Malvales</taxon>
        <taxon>Malvaceae</taxon>
        <taxon>Malvoideae</taxon>
        <taxon>Gossypium</taxon>
    </lineage>
</organism>
<keyword evidence="3" id="KW-0433">Leucine-rich repeat</keyword>
<gene>
    <name evidence="12" type="ORF">Golax_016273</name>
</gene>
<keyword evidence="6" id="KW-0677">Repeat</keyword>
<keyword evidence="10" id="KW-0325">Glycoprotein</keyword>
<evidence type="ECO:0000313" key="13">
    <source>
        <dbReference type="Proteomes" id="UP000593574"/>
    </source>
</evidence>
<evidence type="ECO:0000256" key="7">
    <source>
        <dbReference type="ARBA" id="ARBA00022989"/>
    </source>
</evidence>
<accession>A0A7J8YWS0</accession>
<dbReference type="InterPro" id="IPR032675">
    <property type="entry name" value="LRR_dom_sf"/>
</dbReference>
<reference evidence="12 13" key="1">
    <citation type="journal article" date="2019" name="Genome Biol. Evol.">
        <title>Insights into the evolution of the New World diploid cottons (Gossypium, subgenus Houzingenia) based on genome sequencing.</title>
        <authorList>
            <person name="Grover C.E."/>
            <person name="Arick M.A. 2nd"/>
            <person name="Thrash A."/>
            <person name="Conover J.L."/>
            <person name="Sanders W.S."/>
            <person name="Peterson D.G."/>
            <person name="Frelichowski J.E."/>
            <person name="Scheffler J.A."/>
            <person name="Scheffler B.E."/>
            <person name="Wendel J.F."/>
        </authorList>
    </citation>
    <scope>NUCLEOTIDE SEQUENCE [LARGE SCALE GENOMIC DNA]</scope>
    <source>
        <strain evidence="12">4</strain>
        <tissue evidence="12">Leaf</tissue>
    </source>
</reference>
<keyword evidence="8" id="KW-0472">Membrane</keyword>
<dbReference type="InterPro" id="IPR046956">
    <property type="entry name" value="RLP23-like"/>
</dbReference>
<evidence type="ECO:0000313" key="12">
    <source>
        <dbReference type="EMBL" id="MBA0703983.1"/>
    </source>
</evidence>
<proteinExistence type="predicted"/>
<dbReference type="InterPro" id="IPR001611">
    <property type="entry name" value="Leu-rich_rpt"/>
</dbReference>
<dbReference type="GO" id="GO:0016020">
    <property type="term" value="C:membrane"/>
    <property type="evidence" value="ECO:0007669"/>
    <property type="project" value="UniProtKB-SubCell"/>
</dbReference>
<dbReference type="PRINTS" id="PR00019">
    <property type="entry name" value="LEURICHRPT"/>
</dbReference>
<evidence type="ECO:0000256" key="4">
    <source>
        <dbReference type="ARBA" id="ARBA00022692"/>
    </source>
</evidence>
<dbReference type="PANTHER" id="PTHR48063">
    <property type="entry name" value="LRR RECEPTOR-LIKE KINASE"/>
    <property type="match status" value="1"/>
</dbReference>
<keyword evidence="5" id="KW-0732">Signal</keyword>
<dbReference type="Proteomes" id="UP000593574">
    <property type="component" value="Unassembled WGS sequence"/>
</dbReference>
<evidence type="ECO:0000256" key="6">
    <source>
        <dbReference type="ARBA" id="ARBA00022737"/>
    </source>
</evidence>
<evidence type="ECO:0000256" key="5">
    <source>
        <dbReference type="ARBA" id="ARBA00022729"/>
    </source>
</evidence>
<dbReference type="EMBL" id="JABEZV010000001">
    <property type="protein sequence ID" value="MBA0703983.1"/>
    <property type="molecule type" value="Genomic_DNA"/>
</dbReference>